<dbReference type="Proteomes" id="UP000215145">
    <property type="component" value="Unassembled WGS sequence"/>
</dbReference>
<dbReference type="AlphaFoldDB" id="A0A229NYR9"/>
<organism evidence="2 3">
    <name type="scientific">Paenibacillus herberti</name>
    <dbReference type="NCBI Taxonomy" id="1619309"/>
    <lineage>
        <taxon>Bacteria</taxon>
        <taxon>Bacillati</taxon>
        <taxon>Bacillota</taxon>
        <taxon>Bacilli</taxon>
        <taxon>Bacillales</taxon>
        <taxon>Paenibacillaceae</taxon>
        <taxon>Paenibacillus</taxon>
    </lineage>
</organism>
<evidence type="ECO:0000313" key="3">
    <source>
        <dbReference type="Proteomes" id="UP000215145"/>
    </source>
</evidence>
<accession>A0A229NYR9</accession>
<proteinExistence type="predicted"/>
<feature type="compositionally biased region" description="Polar residues" evidence="1">
    <location>
        <begin position="1"/>
        <end position="31"/>
    </location>
</feature>
<protein>
    <submittedName>
        <fullName evidence="2">Uncharacterized protein</fullName>
    </submittedName>
</protein>
<dbReference type="RefSeq" id="WP_089525711.1">
    <property type="nucleotide sequence ID" value="NZ_NMUQ01000002.1"/>
</dbReference>
<sequence length="64" mass="7270">MNKNKASKAEVQSTQLNQFQTNQDTEFSNELASDAQAAFSNENNNVSKNMNKNMKNNMNNQQNK</sequence>
<dbReference type="EMBL" id="NMUQ01000002">
    <property type="protein sequence ID" value="OXM14894.1"/>
    <property type="molecule type" value="Genomic_DNA"/>
</dbReference>
<evidence type="ECO:0000313" key="2">
    <source>
        <dbReference type="EMBL" id="OXM14894.1"/>
    </source>
</evidence>
<feature type="region of interest" description="Disordered" evidence="1">
    <location>
        <begin position="1"/>
        <end position="64"/>
    </location>
</feature>
<dbReference type="OrthoDB" id="9971829at2"/>
<evidence type="ECO:0000256" key="1">
    <source>
        <dbReference type="SAM" id="MobiDB-lite"/>
    </source>
</evidence>
<comment type="caution">
    <text evidence="2">The sequence shown here is derived from an EMBL/GenBank/DDBJ whole genome shotgun (WGS) entry which is preliminary data.</text>
</comment>
<reference evidence="2 3" key="1">
    <citation type="submission" date="2017-07" db="EMBL/GenBank/DDBJ databases">
        <title>Paenibacillus herberti R33 genome sequencing and assembly.</title>
        <authorList>
            <person name="Su W."/>
        </authorList>
    </citation>
    <scope>NUCLEOTIDE SEQUENCE [LARGE SCALE GENOMIC DNA]</scope>
    <source>
        <strain evidence="2 3">R33</strain>
    </source>
</reference>
<feature type="compositionally biased region" description="Low complexity" evidence="1">
    <location>
        <begin position="40"/>
        <end position="64"/>
    </location>
</feature>
<keyword evidence="3" id="KW-1185">Reference proteome</keyword>
<gene>
    <name evidence="2" type="ORF">CGZ75_18700</name>
</gene>
<name>A0A229NYR9_9BACL</name>